<comment type="caution">
    <text evidence="6">The sequence shown here is derived from an EMBL/GenBank/DDBJ whole genome shotgun (WGS) entry which is preliminary data.</text>
</comment>
<dbReference type="RefSeq" id="WP_022208198.1">
    <property type="nucleotide sequence ID" value="NZ_JAHLOW010000009.1"/>
</dbReference>
<dbReference type="PANTHER" id="PTHR43301">
    <property type="entry name" value="ARABINAN ENDO-1,5-ALPHA-L-ARABINOSIDASE"/>
    <property type="match status" value="1"/>
</dbReference>
<dbReference type="InterPro" id="IPR006710">
    <property type="entry name" value="Glyco_hydro_43"/>
</dbReference>
<dbReference type="Gene3D" id="2.115.10.20">
    <property type="entry name" value="Glycosyl hydrolase domain, family 43"/>
    <property type="match status" value="1"/>
</dbReference>
<comment type="similarity">
    <text evidence="2 5">Belongs to the glycosyl hydrolase 43 family.</text>
</comment>
<keyword evidence="3 5" id="KW-0378">Hydrolase</keyword>
<gene>
    <name evidence="6" type="ORF">F2Y87_14695</name>
</gene>
<dbReference type="GO" id="GO:0004553">
    <property type="term" value="F:hydrolase activity, hydrolyzing O-glycosyl compounds"/>
    <property type="evidence" value="ECO:0007669"/>
    <property type="project" value="InterPro"/>
</dbReference>
<protein>
    <submittedName>
        <fullName evidence="6">Family 43 glycosylhydrolase</fullName>
    </submittedName>
</protein>
<dbReference type="SUPFAM" id="SSF75005">
    <property type="entry name" value="Arabinanase/levansucrase/invertase"/>
    <property type="match status" value="1"/>
</dbReference>
<proteinExistence type="inferred from homology"/>
<comment type="pathway">
    <text evidence="1">Glycan metabolism; L-arabinan degradation.</text>
</comment>
<evidence type="ECO:0000256" key="1">
    <source>
        <dbReference type="ARBA" id="ARBA00004834"/>
    </source>
</evidence>
<dbReference type="InterPro" id="IPR050727">
    <property type="entry name" value="GH43_arabinanases"/>
</dbReference>
<evidence type="ECO:0000256" key="2">
    <source>
        <dbReference type="ARBA" id="ARBA00009865"/>
    </source>
</evidence>
<accession>A0A6L3JZQ8</accession>
<evidence type="ECO:0000256" key="5">
    <source>
        <dbReference type="RuleBase" id="RU361187"/>
    </source>
</evidence>
<dbReference type="InterPro" id="IPR023296">
    <property type="entry name" value="Glyco_hydro_beta-prop_sf"/>
</dbReference>
<evidence type="ECO:0000256" key="3">
    <source>
        <dbReference type="ARBA" id="ARBA00022801"/>
    </source>
</evidence>
<dbReference type="PANTHER" id="PTHR43301:SF3">
    <property type="entry name" value="ARABINAN ENDO-1,5-ALPHA-L-ARABINOSIDASE A-RELATED"/>
    <property type="match status" value="1"/>
</dbReference>
<dbReference type="AlphaFoldDB" id="A0A6L3JZQ8"/>
<dbReference type="CDD" id="cd08983">
    <property type="entry name" value="GH43_Bt3655-like"/>
    <property type="match status" value="1"/>
</dbReference>
<dbReference type="GO" id="GO:0005975">
    <property type="term" value="P:carbohydrate metabolic process"/>
    <property type="evidence" value="ECO:0007669"/>
    <property type="project" value="InterPro"/>
</dbReference>
<dbReference type="EMBL" id="VVYX01000016">
    <property type="protein sequence ID" value="KAA5417996.1"/>
    <property type="molecule type" value="Genomic_DNA"/>
</dbReference>
<reference evidence="6 7" key="1">
    <citation type="journal article" date="2019" name="Nat. Med.">
        <title>A library of human gut bacterial isolates paired with longitudinal multiomics data enables mechanistic microbiome research.</title>
        <authorList>
            <person name="Poyet M."/>
            <person name="Groussin M."/>
            <person name="Gibbons S.M."/>
            <person name="Avila-Pacheco J."/>
            <person name="Jiang X."/>
            <person name="Kearney S.M."/>
            <person name="Perrotta A.R."/>
            <person name="Berdy B."/>
            <person name="Zhao S."/>
            <person name="Lieberman T.D."/>
            <person name="Swanson P.K."/>
            <person name="Smith M."/>
            <person name="Roesemann S."/>
            <person name="Alexander J.E."/>
            <person name="Rich S.A."/>
            <person name="Livny J."/>
            <person name="Vlamakis H."/>
            <person name="Clish C."/>
            <person name="Bullock K."/>
            <person name="Deik A."/>
            <person name="Scott J."/>
            <person name="Pierce K.A."/>
            <person name="Xavier R.J."/>
            <person name="Alm E.J."/>
        </authorList>
    </citation>
    <scope>NUCLEOTIDE SEQUENCE [LARGE SCALE GENOMIC DNA]</scope>
    <source>
        <strain evidence="6 7">BIOML-A8</strain>
    </source>
</reference>
<evidence type="ECO:0000256" key="4">
    <source>
        <dbReference type="ARBA" id="ARBA00023295"/>
    </source>
</evidence>
<evidence type="ECO:0000313" key="7">
    <source>
        <dbReference type="Proteomes" id="UP000482653"/>
    </source>
</evidence>
<dbReference type="Proteomes" id="UP000482653">
    <property type="component" value="Unassembled WGS sequence"/>
</dbReference>
<keyword evidence="4 5" id="KW-0326">Glycosidase</keyword>
<evidence type="ECO:0000313" key="6">
    <source>
        <dbReference type="EMBL" id="KAA5417996.1"/>
    </source>
</evidence>
<sequence length="347" mass="40303">MIIRKQISLTNKKVVYSKVRILSLLITICCCICFSCKAIAKEEPKFAYLFVYFMNNSPKGEQLYFAVSKDGYNYIPLNNGKRIINIDSVARWKCIRDPHILRGYDRKTFYMVATDMKSSAGWSSNDGIVLFKSTDLINWETTAIDFPTVFPHLYTREDLKRVWAPQTIYDEKEGKYMVYYSLQNKDDYLTIYYSYANKDFTSLSEPKKLIDCGSSIIDADIVKHDNLYHMFLAGIWKMTAPDIKGPWSPLEKHKKYQQTDKKAEGPGVFQMNNSTDWILMYDCYMDGYYQFCRSSDLEHFELIAQTKTSGSFTPRHGTVIGITKKELLHLIEAFPSKEISNTVDYLK</sequence>
<organism evidence="6 7">
    <name type="scientific">Bacteroides cellulosilyticus</name>
    <dbReference type="NCBI Taxonomy" id="246787"/>
    <lineage>
        <taxon>Bacteria</taxon>
        <taxon>Pseudomonadati</taxon>
        <taxon>Bacteroidota</taxon>
        <taxon>Bacteroidia</taxon>
        <taxon>Bacteroidales</taxon>
        <taxon>Bacteroidaceae</taxon>
        <taxon>Bacteroides</taxon>
    </lineage>
</organism>
<dbReference type="Pfam" id="PF04616">
    <property type="entry name" value="Glyco_hydro_43"/>
    <property type="match status" value="1"/>
</dbReference>
<name>A0A6L3JZQ8_9BACE</name>